<dbReference type="PRINTS" id="PR01003">
    <property type="entry name" value="FLGFLIH"/>
</dbReference>
<keyword evidence="5" id="KW-0813">Transport</keyword>
<keyword evidence="8" id="KW-0653">Protein transport</keyword>
<name>A0ABT2VNY2_9ALTE</name>
<sequence>MSKPKPFSSDEAEVAKSWDLPYVEKPASQDDPSRTNAFNRRSDWKYEPPEEEEEVLPPTLEEIEAIREAAREEGYEEGKAQGFEEGRTAGYEEGKASGYEAGHEEGKNQGLEEGQQQIQEQTERFALLADALSAPLSQANDETRQQLVKLAVTLARAVIRTETTTSDTVILQALSEGLKALPINEAQYQIRMHPNDIARVTEHFGQATLDEKHWQLVESPGMQEGGCDITTSQNAVDVSIERRCKDVLDKFLLNQGLDND</sequence>
<comment type="similarity">
    <text evidence="3">Belongs to the FliH family.</text>
</comment>
<comment type="subcellular location">
    <subcellularLocation>
        <location evidence="2">Cytoplasm</location>
    </subcellularLocation>
</comment>
<evidence type="ECO:0000256" key="10">
    <source>
        <dbReference type="SAM" id="MobiDB-lite"/>
    </source>
</evidence>
<dbReference type="InterPro" id="IPR051472">
    <property type="entry name" value="T3SS_Stator/FliH"/>
</dbReference>
<evidence type="ECO:0000256" key="6">
    <source>
        <dbReference type="ARBA" id="ARBA00022490"/>
    </source>
</evidence>
<comment type="caution">
    <text evidence="12">The sequence shown here is derived from an EMBL/GenBank/DDBJ whole genome shotgun (WGS) entry which is preliminary data.</text>
</comment>
<gene>
    <name evidence="12" type="primary">fliH</name>
    <name evidence="12" type="ORF">OCL06_10445</name>
</gene>
<evidence type="ECO:0000256" key="7">
    <source>
        <dbReference type="ARBA" id="ARBA00022795"/>
    </source>
</evidence>
<dbReference type="InterPro" id="IPR000563">
    <property type="entry name" value="Flag_FliH"/>
</dbReference>
<evidence type="ECO:0000256" key="5">
    <source>
        <dbReference type="ARBA" id="ARBA00022448"/>
    </source>
</evidence>
<dbReference type="RefSeq" id="WP_262994267.1">
    <property type="nucleotide sequence ID" value="NZ_JAOTJC010000008.1"/>
</dbReference>
<evidence type="ECO:0000256" key="1">
    <source>
        <dbReference type="ARBA" id="ARBA00003041"/>
    </source>
</evidence>
<dbReference type="EMBL" id="JAOTJC010000008">
    <property type="protein sequence ID" value="MCU7555020.1"/>
    <property type="molecule type" value="Genomic_DNA"/>
</dbReference>
<keyword evidence="12" id="KW-0969">Cilium</keyword>
<keyword evidence="12" id="KW-0282">Flagellum</keyword>
<evidence type="ECO:0000313" key="12">
    <source>
        <dbReference type="EMBL" id="MCU7555020.1"/>
    </source>
</evidence>
<dbReference type="Proteomes" id="UP001209257">
    <property type="component" value="Unassembled WGS sequence"/>
</dbReference>
<organism evidence="12 13">
    <name type="scientific">Alteromonas salexigens</name>
    <dbReference type="NCBI Taxonomy" id="2982530"/>
    <lineage>
        <taxon>Bacteria</taxon>
        <taxon>Pseudomonadati</taxon>
        <taxon>Pseudomonadota</taxon>
        <taxon>Gammaproteobacteria</taxon>
        <taxon>Alteromonadales</taxon>
        <taxon>Alteromonadaceae</taxon>
        <taxon>Alteromonas/Salinimonas group</taxon>
        <taxon>Alteromonas</taxon>
    </lineage>
</organism>
<dbReference type="PANTHER" id="PTHR34982:SF1">
    <property type="entry name" value="FLAGELLAR ASSEMBLY PROTEIN FLIH"/>
    <property type="match status" value="1"/>
</dbReference>
<evidence type="ECO:0000256" key="9">
    <source>
        <dbReference type="ARBA" id="ARBA00023225"/>
    </source>
</evidence>
<feature type="domain" description="Flagellar assembly protein FliH/Type III secretion system HrpE" evidence="11">
    <location>
        <begin position="120"/>
        <end position="246"/>
    </location>
</feature>
<evidence type="ECO:0000313" key="13">
    <source>
        <dbReference type="Proteomes" id="UP001209257"/>
    </source>
</evidence>
<dbReference type="Pfam" id="PF02108">
    <property type="entry name" value="FliH"/>
    <property type="match status" value="1"/>
</dbReference>
<keyword evidence="12" id="KW-0966">Cell projection</keyword>
<evidence type="ECO:0000256" key="8">
    <source>
        <dbReference type="ARBA" id="ARBA00022927"/>
    </source>
</evidence>
<keyword evidence="9" id="KW-1006">Bacterial flagellum protein export</keyword>
<comment type="function">
    <text evidence="1">Needed for flagellar regrowth and assembly.</text>
</comment>
<dbReference type="InterPro" id="IPR018035">
    <property type="entry name" value="Flagellar_FliH/T3SS_HrpE"/>
</dbReference>
<keyword evidence="6" id="KW-0963">Cytoplasm</keyword>
<reference evidence="13" key="1">
    <citation type="submission" date="2023-07" db="EMBL/GenBank/DDBJ databases">
        <title>Study on multiphase classification of strain Alteromonas salexigens isolated from the Yellow Sea.</title>
        <authorList>
            <person name="Sun L."/>
        </authorList>
    </citation>
    <scope>NUCLEOTIDE SEQUENCE [LARGE SCALE GENOMIC DNA]</scope>
    <source>
        <strain evidence="13">ASW11-19</strain>
    </source>
</reference>
<protein>
    <recommendedName>
        <fullName evidence="4">Flagellar assembly protein FliH</fullName>
    </recommendedName>
</protein>
<keyword evidence="7" id="KW-1005">Bacterial flagellum biogenesis</keyword>
<keyword evidence="13" id="KW-1185">Reference proteome</keyword>
<evidence type="ECO:0000256" key="3">
    <source>
        <dbReference type="ARBA" id="ARBA00006602"/>
    </source>
</evidence>
<evidence type="ECO:0000259" key="11">
    <source>
        <dbReference type="Pfam" id="PF02108"/>
    </source>
</evidence>
<evidence type="ECO:0000256" key="2">
    <source>
        <dbReference type="ARBA" id="ARBA00004496"/>
    </source>
</evidence>
<evidence type="ECO:0000256" key="4">
    <source>
        <dbReference type="ARBA" id="ARBA00016507"/>
    </source>
</evidence>
<dbReference type="PANTHER" id="PTHR34982">
    <property type="entry name" value="YOP PROTEINS TRANSLOCATION PROTEIN L"/>
    <property type="match status" value="1"/>
</dbReference>
<accession>A0ABT2VNY2</accession>
<feature type="region of interest" description="Disordered" evidence="10">
    <location>
        <begin position="1"/>
        <end position="61"/>
    </location>
</feature>
<dbReference type="NCBIfam" id="NF004270">
    <property type="entry name" value="PRK05687.2-1"/>
    <property type="match status" value="1"/>
</dbReference>
<proteinExistence type="inferred from homology"/>